<keyword evidence="1" id="KW-1185">Reference proteome</keyword>
<dbReference type="WBParaSite" id="ACAC_0001072401-mRNA-1">
    <property type="protein sequence ID" value="ACAC_0001072401-mRNA-1"/>
    <property type="gene ID" value="ACAC_0001072401"/>
</dbReference>
<dbReference type="SUPFAM" id="SSF50494">
    <property type="entry name" value="Trypsin-like serine proteases"/>
    <property type="match status" value="1"/>
</dbReference>
<dbReference type="InterPro" id="IPR009003">
    <property type="entry name" value="Peptidase_S1_PA"/>
</dbReference>
<proteinExistence type="predicted"/>
<organism evidence="1 2">
    <name type="scientific">Angiostrongylus cantonensis</name>
    <name type="common">Rat lungworm</name>
    <dbReference type="NCBI Taxonomy" id="6313"/>
    <lineage>
        <taxon>Eukaryota</taxon>
        <taxon>Metazoa</taxon>
        <taxon>Ecdysozoa</taxon>
        <taxon>Nematoda</taxon>
        <taxon>Chromadorea</taxon>
        <taxon>Rhabditida</taxon>
        <taxon>Rhabditina</taxon>
        <taxon>Rhabditomorpha</taxon>
        <taxon>Strongyloidea</taxon>
        <taxon>Metastrongylidae</taxon>
        <taxon>Angiostrongylus</taxon>
    </lineage>
</organism>
<evidence type="ECO:0000313" key="2">
    <source>
        <dbReference type="WBParaSite" id="ACAC_0001072401-mRNA-1"/>
    </source>
</evidence>
<protein>
    <submittedName>
        <fullName evidence="2">Peptidase S1 domain-containing protein</fullName>
    </submittedName>
</protein>
<reference evidence="2" key="2">
    <citation type="submission" date="2017-02" db="UniProtKB">
        <authorList>
            <consortium name="WormBaseParasite"/>
        </authorList>
    </citation>
    <scope>IDENTIFICATION</scope>
</reference>
<dbReference type="AlphaFoldDB" id="A0A0K0DHN9"/>
<dbReference type="Proteomes" id="UP000035642">
    <property type="component" value="Unassembled WGS sequence"/>
</dbReference>
<evidence type="ECO:0000313" key="1">
    <source>
        <dbReference type="Proteomes" id="UP000035642"/>
    </source>
</evidence>
<sequence length="104" mass="11369">LSDLQSVELTKIFGGPPKTITMGAFDKSVCNGDRGCPLVRIDKDIYTVTGIAIAVIPSCSTRDSRSDGFIIDVVSVVELQRVDGQEVRKLQGHYQHCANHQKSH</sequence>
<name>A0A0K0DHN9_ANGCA</name>
<accession>A0A0K0DHN9</accession>
<reference evidence="1" key="1">
    <citation type="submission" date="2012-09" db="EMBL/GenBank/DDBJ databases">
        <authorList>
            <person name="Martin A.A."/>
        </authorList>
    </citation>
    <scope>NUCLEOTIDE SEQUENCE</scope>
</reference>